<proteinExistence type="predicted"/>
<name>A0A2H3BMK2_9AGAR</name>
<gene>
    <name evidence="1" type="ORF">ARMSODRAFT_979126</name>
</gene>
<evidence type="ECO:0000313" key="2">
    <source>
        <dbReference type="Proteomes" id="UP000218334"/>
    </source>
</evidence>
<dbReference type="EMBL" id="KZ293452">
    <property type="protein sequence ID" value="PBK64286.1"/>
    <property type="molecule type" value="Genomic_DNA"/>
</dbReference>
<sequence length="308" mass="34533">MSLNNCGGENQLLHENVMFKVSNGDAISDLSESKLEGVAKKRLRNQRLWEWSIIDNDLSRIRGCRKDVTRSDARETGQSSLRSAAKSAAESVCNRVGSILRLIGRVMANKDAHFPLTTITFFVTLSPFPGSSEMWPLNQVVVFCHKLIMSVRAFNYAAILNRRLIKENLSSGNSKWTWSSPSDFCSSCKALIYWLRLVFEAKVDLFCAWAPVTAREFYLSTYPRNAMRPRWVNKEEHLVRSEDETGVVIRGGVTFWLFDSVHFAPRSIDATLSGTMVAPAGRHLLGPSLPTEGFFAGIVDYRISSDVG</sequence>
<dbReference type="AlphaFoldDB" id="A0A2H3BMK2"/>
<dbReference type="Proteomes" id="UP000218334">
    <property type="component" value="Unassembled WGS sequence"/>
</dbReference>
<organism evidence="1 2">
    <name type="scientific">Armillaria solidipes</name>
    <dbReference type="NCBI Taxonomy" id="1076256"/>
    <lineage>
        <taxon>Eukaryota</taxon>
        <taxon>Fungi</taxon>
        <taxon>Dikarya</taxon>
        <taxon>Basidiomycota</taxon>
        <taxon>Agaricomycotina</taxon>
        <taxon>Agaricomycetes</taxon>
        <taxon>Agaricomycetidae</taxon>
        <taxon>Agaricales</taxon>
        <taxon>Marasmiineae</taxon>
        <taxon>Physalacriaceae</taxon>
        <taxon>Armillaria</taxon>
    </lineage>
</organism>
<evidence type="ECO:0000313" key="1">
    <source>
        <dbReference type="EMBL" id="PBK64286.1"/>
    </source>
</evidence>
<keyword evidence="2" id="KW-1185">Reference proteome</keyword>
<protein>
    <submittedName>
        <fullName evidence="1">Uncharacterized protein</fullName>
    </submittedName>
</protein>
<reference evidence="2" key="1">
    <citation type="journal article" date="2017" name="Nat. Ecol. Evol.">
        <title>Genome expansion and lineage-specific genetic innovations in the forest pathogenic fungi Armillaria.</title>
        <authorList>
            <person name="Sipos G."/>
            <person name="Prasanna A.N."/>
            <person name="Walter M.C."/>
            <person name="O'Connor E."/>
            <person name="Balint B."/>
            <person name="Krizsan K."/>
            <person name="Kiss B."/>
            <person name="Hess J."/>
            <person name="Varga T."/>
            <person name="Slot J."/>
            <person name="Riley R."/>
            <person name="Boka B."/>
            <person name="Rigling D."/>
            <person name="Barry K."/>
            <person name="Lee J."/>
            <person name="Mihaltcheva S."/>
            <person name="LaButti K."/>
            <person name="Lipzen A."/>
            <person name="Waldron R."/>
            <person name="Moloney N.M."/>
            <person name="Sperisen C."/>
            <person name="Kredics L."/>
            <person name="Vagvoelgyi C."/>
            <person name="Patrignani A."/>
            <person name="Fitzpatrick D."/>
            <person name="Nagy I."/>
            <person name="Doyle S."/>
            <person name="Anderson J.B."/>
            <person name="Grigoriev I.V."/>
            <person name="Gueldener U."/>
            <person name="Muensterkoetter M."/>
            <person name="Nagy L.G."/>
        </authorList>
    </citation>
    <scope>NUCLEOTIDE SEQUENCE [LARGE SCALE GENOMIC DNA]</scope>
    <source>
        <strain evidence="2">28-4</strain>
    </source>
</reference>
<accession>A0A2H3BMK2</accession>